<comment type="subcellular location">
    <subcellularLocation>
        <location evidence="1">Membrane</location>
        <topology evidence="1">Multi-pass membrane protein</topology>
    </subcellularLocation>
</comment>
<dbReference type="AlphaFoldDB" id="A0A8A3P9E0"/>
<gene>
    <name evidence="9" type="ORF">DSL72_003841</name>
</gene>
<feature type="transmembrane region" description="Helical" evidence="7">
    <location>
        <begin position="193"/>
        <end position="217"/>
    </location>
</feature>
<keyword evidence="10" id="KW-1185">Reference proteome</keyword>
<dbReference type="GO" id="GO:0016020">
    <property type="term" value="C:membrane"/>
    <property type="evidence" value="ECO:0007669"/>
    <property type="project" value="UniProtKB-SubCell"/>
</dbReference>
<evidence type="ECO:0000256" key="4">
    <source>
        <dbReference type="ARBA" id="ARBA00023136"/>
    </source>
</evidence>
<reference evidence="9" key="1">
    <citation type="submission" date="2020-10" db="EMBL/GenBank/DDBJ databases">
        <title>Genome Sequence of Monilinia vaccinii-corymbosi Sheds Light on Mummy Berry Disease Infection of Blueberry and Mating Type.</title>
        <authorList>
            <person name="Yow A.G."/>
            <person name="Zhang Y."/>
            <person name="Bansal K."/>
            <person name="Eacker S.M."/>
            <person name="Sullivan S."/>
            <person name="Liachko I."/>
            <person name="Cubeta M.A."/>
            <person name="Rollins J.A."/>
            <person name="Ashrafi H."/>
        </authorList>
    </citation>
    <scope>NUCLEOTIDE SEQUENCE</scope>
    <source>
        <strain evidence="9">RL-1</strain>
    </source>
</reference>
<evidence type="ECO:0000256" key="7">
    <source>
        <dbReference type="SAM" id="Phobius"/>
    </source>
</evidence>
<feature type="region of interest" description="Disordered" evidence="6">
    <location>
        <begin position="428"/>
        <end position="476"/>
    </location>
</feature>
<feature type="domain" description="Rhodopsin" evidence="8">
    <location>
        <begin position="99"/>
        <end position="341"/>
    </location>
</feature>
<evidence type="ECO:0000256" key="5">
    <source>
        <dbReference type="ARBA" id="ARBA00038359"/>
    </source>
</evidence>
<dbReference type="PANTHER" id="PTHR33048:SF129">
    <property type="entry name" value="INTEGRAL MEMBRANE PROTEIN-RELATED"/>
    <property type="match status" value="1"/>
</dbReference>
<evidence type="ECO:0000313" key="9">
    <source>
        <dbReference type="EMBL" id="QSZ29327.1"/>
    </source>
</evidence>
<protein>
    <recommendedName>
        <fullName evidence="8">Rhodopsin domain-containing protein</fullName>
    </recommendedName>
</protein>
<evidence type="ECO:0000256" key="2">
    <source>
        <dbReference type="ARBA" id="ARBA00022692"/>
    </source>
</evidence>
<feature type="compositionally biased region" description="Basic and acidic residues" evidence="6">
    <location>
        <begin position="464"/>
        <end position="474"/>
    </location>
</feature>
<keyword evidence="3 7" id="KW-1133">Transmembrane helix</keyword>
<feature type="transmembrane region" description="Helical" evidence="7">
    <location>
        <begin position="322"/>
        <end position="341"/>
    </location>
</feature>
<dbReference type="Pfam" id="PF20684">
    <property type="entry name" value="Fung_rhodopsin"/>
    <property type="match status" value="1"/>
</dbReference>
<keyword evidence="4 7" id="KW-0472">Membrane</keyword>
<dbReference type="OrthoDB" id="5429740at2759"/>
<keyword evidence="2 7" id="KW-0812">Transmembrane</keyword>
<feature type="transmembrane region" description="Helical" evidence="7">
    <location>
        <begin position="249"/>
        <end position="270"/>
    </location>
</feature>
<accession>A0A8A3P9E0</accession>
<comment type="similarity">
    <text evidence="5">Belongs to the SAT4 family.</text>
</comment>
<proteinExistence type="inferred from homology"/>
<feature type="transmembrane region" description="Helical" evidence="7">
    <location>
        <begin position="117"/>
        <end position="141"/>
    </location>
</feature>
<feature type="transmembrane region" description="Helical" evidence="7">
    <location>
        <begin position="81"/>
        <end position="105"/>
    </location>
</feature>
<evidence type="ECO:0000259" key="8">
    <source>
        <dbReference type="Pfam" id="PF20684"/>
    </source>
</evidence>
<feature type="transmembrane region" description="Helical" evidence="7">
    <location>
        <begin position="282"/>
        <end position="302"/>
    </location>
</feature>
<organism evidence="9 10">
    <name type="scientific">Monilinia vaccinii-corymbosi</name>
    <dbReference type="NCBI Taxonomy" id="61207"/>
    <lineage>
        <taxon>Eukaryota</taxon>
        <taxon>Fungi</taxon>
        <taxon>Dikarya</taxon>
        <taxon>Ascomycota</taxon>
        <taxon>Pezizomycotina</taxon>
        <taxon>Leotiomycetes</taxon>
        <taxon>Helotiales</taxon>
        <taxon>Sclerotiniaceae</taxon>
        <taxon>Monilinia</taxon>
    </lineage>
</organism>
<sequence length="495" mass="54688">MSLISTPTSAIGLAATTTHIVNIPTGTISALIGHPPNTTNDFYIVAYLLISLGKQKSPLQGVLIPPLAPANYVYESRATSIIVGMAVSIFFMFSITFTRLLIRFLNHGVRLGLDDVFIIPGALLAITWPVLQILAVVYGGAGKHIWDVTYEEFGYFKLYTNLSKIFFFVAVGVVKISICLFNRRLTAKTSRKWLMFNNFFLFLLVVFILVSIFWNVFSCNPPWGGWDAIRLGKERIRPVCYPVAITGSILSSIHVVMDFGLLAVPIIVLWKVKMSWMTRARLYIVFAVGGGSIVGSILRQVAQSNLKSDIPWTFRTLEAWTLVDLTLGVIAASLPVLSAIIPARWKSVNASSAYKLPSGASSPAHYVRSKFSGAGGKEAMHGEDGSGFANSQENIVRTDVIELSFQSKEDLERGEGLDYGGGIVGRERGRGSGSWSRRGSGIGDFDFSGEKHPRSFSKNRSRTVSRDRGLDNRRSQWYREQGEYGHRVEIGREGR</sequence>
<dbReference type="PANTHER" id="PTHR33048">
    <property type="entry name" value="PTH11-LIKE INTEGRAL MEMBRANE PROTEIN (AFU_ORTHOLOGUE AFUA_5G11245)"/>
    <property type="match status" value="1"/>
</dbReference>
<dbReference type="InterPro" id="IPR052337">
    <property type="entry name" value="SAT4-like"/>
</dbReference>
<dbReference type="Proteomes" id="UP000672032">
    <property type="component" value="Chromosome 1"/>
</dbReference>
<evidence type="ECO:0000313" key="10">
    <source>
        <dbReference type="Proteomes" id="UP000672032"/>
    </source>
</evidence>
<dbReference type="InterPro" id="IPR049326">
    <property type="entry name" value="Rhodopsin_dom_fungi"/>
</dbReference>
<name>A0A8A3P9E0_9HELO</name>
<evidence type="ECO:0000256" key="3">
    <source>
        <dbReference type="ARBA" id="ARBA00022989"/>
    </source>
</evidence>
<dbReference type="EMBL" id="CP063405">
    <property type="protein sequence ID" value="QSZ29327.1"/>
    <property type="molecule type" value="Genomic_DNA"/>
</dbReference>
<evidence type="ECO:0000256" key="6">
    <source>
        <dbReference type="SAM" id="MobiDB-lite"/>
    </source>
</evidence>
<feature type="transmembrane region" description="Helical" evidence="7">
    <location>
        <begin position="161"/>
        <end position="181"/>
    </location>
</feature>
<evidence type="ECO:0000256" key="1">
    <source>
        <dbReference type="ARBA" id="ARBA00004141"/>
    </source>
</evidence>
<feature type="compositionally biased region" description="Basic residues" evidence="6">
    <location>
        <begin position="454"/>
        <end position="463"/>
    </location>
</feature>